<dbReference type="EMBL" id="CADEAL010003446">
    <property type="protein sequence ID" value="CAB1444762.1"/>
    <property type="molecule type" value="Genomic_DNA"/>
</dbReference>
<proteinExistence type="predicted"/>
<keyword evidence="1" id="KW-0597">Phosphoprotein</keyword>
<feature type="region of interest" description="Disordered" evidence="2">
    <location>
        <begin position="1"/>
        <end position="85"/>
    </location>
</feature>
<feature type="compositionally biased region" description="Basic and acidic residues" evidence="2">
    <location>
        <begin position="22"/>
        <end position="32"/>
    </location>
</feature>
<evidence type="ECO:0000313" key="3">
    <source>
        <dbReference type="EMBL" id="CAB1444762.1"/>
    </source>
</evidence>
<name>A0A9N7Z0T5_PLEPL</name>
<gene>
    <name evidence="3" type="ORF">PLEPLA_LOCUS32480</name>
</gene>
<organism evidence="3 4">
    <name type="scientific">Pleuronectes platessa</name>
    <name type="common">European plaice</name>
    <dbReference type="NCBI Taxonomy" id="8262"/>
    <lineage>
        <taxon>Eukaryota</taxon>
        <taxon>Metazoa</taxon>
        <taxon>Chordata</taxon>
        <taxon>Craniata</taxon>
        <taxon>Vertebrata</taxon>
        <taxon>Euteleostomi</taxon>
        <taxon>Actinopterygii</taxon>
        <taxon>Neopterygii</taxon>
        <taxon>Teleostei</taxon>
        <taxon>Neoteleostei</taxon>
        <taxon>Acanthomorphata</taxon>
        <taxon>Carangaria</taxon>
        <taxon>Pleuronectiformes</taxon>
        <taxon>Pleuronectoidei</taxon>
        <taxon>Pleuronectidae</taxon>
        <taxon>Pleuronectes</taxon>
    </lineage>
</organism>
<sequence length="172" mass="19245">MDAKLKQGRRCRPKKRERVRRLREAGSRDARSPDPNSSCSDREGRSPGRDAASLPGKKAPRPAAAARAPRPPRRKRRESSSQEEDIIDGFAIASFISLDRLEIPRGPSTFSHHLKVSQISPWSDCPHMKLLTAATGQRVLLLGLQVSQVLHMKVVDSHRWPPTQYSTSLKVL</sequence>
<accession>A0A9N7Z0T5</accession>
<comment type="caution">
    <text evidence="3">The sequence shown here is derived from an EMBL/GenBank/DDBJ whole genome shotgun (WGS) entry which is preliminary data.</text>
</comment>
<dbReference type="AlphaFoldDB" id="A0A9N7Z0T5"/>
<dbReference type="PANTHER" id="PTHR14429:SF20">
    <property type="entry name" value="FIBROSIN-1-LIKE PROTEIN"/>
    <property type="match status" value="1"/>
</dbReference>
<evidence type="ECO:0000313" key="4">
    <source>
        <dbReference type="Proteomes" id="UP001153269"/>
    </source>
</evidence>
<feature type="compositionally biased region" description="Basic residues" evidence="2">
    <location>
        <begin position="1"/>
        <end position="21"/>
    </location>
</feature>
<keyword evidence="4" id="KW-1185">Reference proteome</keyword>
<evidence type="ECO:0000256" key="1">
    <source>
        <dbReference type="ARBA" id="ARBA00022553"/>
    </source>
</evidence>
<protein>
    <submittedName>
        <fullName evidence="3">Uncharacterized protein</fullName>
    </submittedName>
</protein>
<dbReference type="PANTHER" id="PTHR14429">
    <property type="entry name" value="FIBROSIN FAMILY MEMBER"/>
    <property type="match status" value="1"/>
</dbReference>
<dbReference type="Proteomes" id="UP001153269">
    <property type="component" value="Unassembled WGS sequence"/>
</dbReference>
<evidence type="ECO:0000256" key="2">
    <source>
        <dbReference type="SAM" id="MobiDB-lite"/>
    </source>
</evidence>
<reference evidence="3" key="1">
    <citation type="submission" date="2020-03" db="EMBL/GenBank/DDBJ databases">
        <authorList>
            <person name="Weist P."/>
        </authorList>
    </citation>
    <scope>NUCLEOTIDE SEQUENCE</scope>
</reference>
<dbReference type="InterPro" id="IPR023246">
    <property type="entry name" value="AUTS2"/>
</dbReference>